<comment type="cofactor">
    <cofactor evidence="2">
        <name>Mn(2+)</name>
        <dbReference type="ChEBI" id="CHEBI:29035"/>
    </cofactor>
</comment>
<dbReference type="GO" id="GO:0004802">
    <property type="term" value="F:transketolase activity"/>
    <property type="evidence" value="ECO:0007669"/>
    <property type="project" value="UniProtKB-EC"/>
</dbReference>
<comment type="similarity">
    <text evidence="7">Belongs to the transketolase family.</text>
</comment>
<keyword evidence="12" id="KW-0106">Calcium</keyword>
<proteinExistence type="inferred from homology"/>
<dbReference type="PANTHER" id="PTHR43522">
    <property type="entry name" value="TRANSKETOLASE"/>
    <property type="match status" value="1"/>
</dbReference>
<keyword evidence="14" id="KW-0786">Thiamine pyrophosphate</keyword>
<dbReference type="GO" id="GO:0046872">
    <property type="term" value="F:metal ion binding"/>
    <property type="evidence" value="ECO:0007669"/>
    <property type="project" value="UniProtKB-KW"/>
</dbReference>
<feature type="domain" description="Transketolase-like pyrimidine-binding" evidence="16">
    <location>
        <begin position="346"/>
        <end position="509"/>
    </location>
</feature>
<dbReference type="PANTHER" id="PTHR43522:SF2">
    <property type="entry name" value="TRANSKETOLASE 1-RELATED"/>
    <property type="match status" value="1"/>
</dbReference>
<organism evidence="17 18">
    <name type="scientific">Mycoplasma todarodis</name>
    <dbReference type="NCBI Taxonomy" id="1937191"/>
    <lineage>
        <taxon>Bacteria</taxon>
        <taxon>Bacillati</taxon>
        <taxon>Mycoplasmatota</taxon>
        <taxon>Mollicutes</taxon>
        <taxon>Mycoplasmataceae</taxon>
        <taxon>Mycoplasma</taxon>
    </lineage>
</organism>
<dbReference type="InterPro" id="IPR009014">
    <property type="entry name" value="Transketo_C/PFOR_II"/>
</dbReference>
<comment type="catalytic activity">
    <reaction evidence="15">
        <text>D-sedoheptulose 7-phosphate + D-glyceraldehyde 3-phosphate = aldehydo-D-ribose 5-phosphate + D-xylulose 5-phosphate</text>
        <dbReference type="Rhea" id="RHEA:10508"/>
        <dbReference type="ChEBI" id="CHEBI:57483"/>
        <dbReference type="ChEBI" id="CHEBI:57737"/>
        <dbReference type="ChEBI" id="CHEBI:58273"/>
        <dbReference type="ChEBI" id="CHEBI:59776"/>
        <dbReference type="EC" id="2.2.1.1"/>
    </reaction>
</comment>
<dbReference type="PROSITE" id="PS00802">
    <property type="entry name" value="TRANSKETOLASE_2"/>
    <property type="match status" value="1"/>
</dbReference>
<evidence type="ECO:0000256" key="5">
    <source>
        <dbReference type="ARBA" id="ARBA00001964"/>
    </source>
</evidence>
<comment type="function">
    <text evidence="6">Catalyzes the transfer of a two-carbon ketol group from a ketose donor to an aldose acceptor, via a covalent intermediate with the cofactor thiamine pyrophosphate.</text>
</comment>
<keyword evidence="11" id="KW-0479">Metal-binding</keyword>
<dbReference type="Gene3D" id="3.40.50.920">
    <property type="match status" value="1"/>
</dbReference>
<evidence type="ECO:0000256" key="2">
    <source>
        <dbReference type="ARBA" id="ARBA00001936"/>
    </source>
</evidence>
<dbReference type="GO" id="GO:0006098">
    <property type="term" value="P:pentose-phosphate shunt"/>
    <property type="evidence" value="ECO:0007669"/>
    <property type="project" value="TreeGrafter"/>
</dbReference>
<protein>
    <recommendedName>
        <fullName evidence="9">transketolase</fullName>
        <ecNumber evidence="9">2.2.1.1</ecNumber>
    </recommendedName>
</protein>
<comment type="cofactor">
    <cofactor evidence="5">
        <name>thiamine diphosphate</name>
        <dbReference type="ChEBI" id="CHEBI:58937"/>
    </cofactor>
</comment>
<comment type="cofactor">
    <cofactor evidence="1">
        <name>Ca(2+)</name>
        <dbReference type="ChEBI" id="CHEBI:29108"/>
    </cofactor>
</comment>
<evidence type="ECO:0000256" key="3">
    <source>
        <dbReference type="ARBA" id="ARBA00001941"/>
    </source>
</evidence>
<gene>
    <name evidence="17" type="ORF">C4B25_01130</name>
</gene>
<dbReference type="InterPro" id="IPR055152">
    <property type="entry name" value="Transketolase-like_C_2"/>
</dbReference>
<dbReference type="Pfam" id="PF22613">
    <property type="entry name" value="Transketolase_C_1"/>
    <property type="match status" value="1"/>
</dbReference>
<dbReference type="EC" id="2.2.1.1" evidence="9"/>
<evidence type="ECO:0000313" key="18">
    <source>
        <dbReference type="Proteomes" id="UP000291072"/>
    </source>
</evidence>
<dbReference type="Gene3D" id="3.40.50.970">
    <property type="match status" value="2"/>
</dbReference>
<accession>A0A4R0XLK2</accession>
<dbReference type="CDD" id="cd07033">
    <property type="entry name" value="TPP_PYR_DXS_TK_like"/>
    <property type="match status" value="1"/>
</dbReference>
<dbReference type="Pfam" id="PF02779">
    <property type="entry name" value="Transket_pyr"/>
    <property type="match status" value="1"/>
</dbReference>
<dbReference type="RefSeq" id="WP_131613228.1">
    <property type="nucleotide sequence ID" value="NZ_PSZP01000005.1"/>
</dbReference>
<evidence type="ECO:0000256" key="13">
    <source>
        <dbReference type="ARBA" id="ARBA00022842"/>
    </source>
</evidence>
<dbReference type="Pfam" id="PF00456">
    <property type="entry name" value="Transketolase_N"/>
    <property type="match status" value="1"/>
</dbReference>
<evidence type="ECO:0000256" key="9">
    <source>
        <dbReference type="ARBA" id="ARBA00013152"/>
    </source>
</evidence>
<evidence type="ECO:0000256" key="15">
    <source>
        <dbReference type="ARBA" id="ARBA00049473"/>
    </source>
</evidence>
<dbReference type="CDD" id="cd02012">
    <property type="entry name" value="TPP_TK"/>
    <property type="match status" value="1"/>
</dbReference>
<dbReference type="InterPro" id="IPR020826">
    <property type="entry name" value="Transketolase_BS"/>
</dbReference>
<dbReference type="InterPro" id="IPR005474">
    <property type="entry name" value="Transketolase_N"/>
</dbReference>
<dbReference type="SMART" id="SM00861">
    <property type="entry name" value="Transket_pyr"/>
    <property type="match status" value="1"/>
</dbReference>
<keyword evidence="10" id="KW-0808">Transferase</keyword>
<name>A0A4R0XLK2_9MOLU</name>
<evidence type="ECO:0000256" key="1">
    <source>
        <dbReference type="ARBA" id="ARBA00001913"/>
    </source>
</evidence>
<sequence length="642" mass="71730">MKNKIINSMRSIALDSINRAGQGHIGMAIGSAPITYSIIGENLKFVKEDPKWMNRDKFVLSAGHASMSQYSIMHFMGLLSVEDMKNHKVYGSKTPSHPEIDMFDYVDATTGPLGQGVAMAVGMAISERYLSKKYNRTNLPIIDHNVFALHGDGCLQEGVALEAIQLAGTMQLDKLIIIQDYNAVQIDSRTEEVNNINIIDFFKSQKFDTFEVTDPTPENISNAIALAKLSDKPSFIQVHTVIAPGTPFENQSNGHNGTLSETQTAEFKRKWGLKNETPFEYDADVYESAEKLWEPKNAQYKAWNVLVEEYQIKYPDVYKELLDIYNDENHIDLSQVEFTESDVATRNYIAPIMEYLEKETANFIGGSADLKAATKVGFSKDVKDGGKNIKYGIREFAMGAINNGIHLASGLRTVDATFLTFADYMKPAMRLGSLMKIPSVHVFTHDSYQVGGDGPTHQPIDQIPMLRSMPNMTVIRPCDESEMKGAFQYALTAKNEQVSIIACRQPIKSFNTLKSNEFKSAYIIKDSVNFQATLLATGSEVELAVRVYEELKEEGINVRVISVPNLQGLVNDDELARALLLDRAPMLAIEASSDSYWFRLSKYNKINAHLAKDFGHSAPGDVIYEKHGFNSTNIKKMVKELI</sequence>
<comment type="caution">
    <text evidence="17">The sequence shown here is derived from an EMBL/GenBank/DDBJ whole genome shotgun (WGS) entry which is preliminary data.</text>
</comment>
<evidence type="ECO:0000256" key="8">
    <source>
        <dbReference type="ARBA" id="ARBA00011738"/>
    </source>
</evidence>
<dbReference type="SUPFAM" id="SSF52518">
    <property type="entry name" value="Thiamin diphosphate-binding fold (THDP-binding)"/>
    <property type="match status" value="2"/>
</dbReference>
<dbReference type="InterPro" id="IPR033247">
    <property type="entry name" value="Transketolase_fam"/>
</dbReference>
<dbReference type="EMBL" id="PSZP01000005">
    <property type="protein sequence ID" value="TCG11566.1"/>
    <property type="molecule type" value="Genomic_DNA"/>
</dbReference>
<evidence type="ECO:0000256" key="10">
    <source>
        <dbReference type="ARBA" id="ARBA00022679"/>
    </source>
</evidence>
<dbReference type="AlphaFoldDB" id="A0A4R0XLK2"/>
<dbReference type="InterPro" id="IPR029061">
    <property type="entry name" value="THDP-binding"/>
</dbReference>
<comment type="subunit">
    <text evidence="8">Homodimer.</text>
</comment>
<keyword evidence="18" id="KW-1185">Reference proteome</keyword>
<evidence type="ECO:0000259" key="16">
    <source>
        <dbReference type="SMART" id="SM00861"/>
    </source>
</evidence>
<comment type="cofactor">
    <cofactor evidence="3">
        <name>Co(2+)</name>
        <dbReference type="ChEBI" id="CHEBI:48828"/>
    </cofactor>
</comment>
<evidence type="ECO:0000256" key="11">
    <source>
        <dbReference type="ARBA" id="ARBA00022723"/>
    </source>
</evidence>
<evidence type="ECO:0000313" key="17">
    <source>
        <dbReference type="EMBL" id="TCG11566.1"/>
    </source>
</evidence>
<evidence type="ECO:0000256" key="6">
    <source>
        <dbReference type="ARBA" id="ARBA00002931"/>
    </source>
</evidence>
<keyword evidence="13" id="KW-0460">Magnesium</keyword>
<dbReference type="SUPFAM" id="SSF52922">
    <property type="entry name" value="TK C-terminal domain-like"/>
    <property type="match status" value="1"/>
</dbReference>
<evidence type="ECO:0000256" key="7">
    <source>
        <dbReference type="ARBA" id="ARBA00007131"/>
    </source>
</evidence>
<dbReference type="Proteomes" id="UP000291072">
    <property type="component" value="Unassembled WGS sequence"/>
</dbReference>
<evidence type="ECO:0000256" key="4">
    <source>
        <dbReference type="ARBA" id="ARBA00001946"/>
    </source>
</evidence>
<dbReference type="OrthoDB" id="8732661at2"/>
<reference evidence="17 18" key="1">
    <citation type="submission" date="2018-02" db="EMBL/GenBank/DDBJ databases">
        <title>Mycoplasma marinum and Mycoplasma todarodis sp. nov., moderately halophilic and psychrotolerant mycoplasmas isolated from cephalopods.</title>
        <authorList>
            <person name="Viver T."/>
        </authorList>
    </citation>
    <scope>NUCLEOTIDE SEQUENCE [LARGE SCALE GENOMIC DNA]</scope>
    <source>
        <strain evidence="17 18">5H</strain>
    </source>
</reference>
<dbReference type="InterPro" id="IPR005475">
    <property type="entry name" value="Transketolase-like_Pyr-bd"/>
</dbReference>
<dbReference type="FunFam" id="3.40.50.970:FF:000045">
    <property type="entry name" value="Transketolase"/>
    <property type="match status" value="1"/>
</dbReference>
<comment type="cofactor">
    <cofactor evidence="4">
        <name>Mg(2+)</name>
        <dbReference type="ChEBI" id="CHEBI:18420"/>
    </cofactor>
</comment>
<evidence type="ECO:0000256" key="12">
    <source>
        <dbReference type="ARBA" id="ARBA00022837"/>
    </source>
</evidence>
<evidence type="ECO:0000256" key="14">
    <source>
        <dbReference type="ARBA" id="ARBA00023052"/>
    </source>
</evidence>
<dbReference type="GO" id="GO:0005829">
    <property type="term" value="C:cytosol"/>
    <property type="evidence" value="ECO:0007669"/>
    <property type="project" value="TreeGrafter"/>
</dbReference>